<organism evidence="7">
    <name type="scientific">marine sediment metagenome</name>
    <dbReference type="NCBI Taxonomy" id="412755"/>
    <lineage>
        <taxon>unclassified sequences</taxon>
        <taxon>metagenomes</taxon>
        <taxon>ecological metagenomes</taxon>
    </lineage>
</organism>
<dbReference type="InterPro" id="IPR054399">
    <property type="entry name" value="Fervidolysin-like_N_prodom"/>
</dbReference>
<dbReference type="InterPro" id="IPR015500">
    <property type="entry name" value="Peptidase_S8_subtilisin-rel"/>
</dbReference>
<keyword evidence="4" id="KW-0720">Serine protease</keyword>
<feature type="domain" description="Fervidolysin-like N-terminal prodomain" evidence="6">
    <location>
        <begin position="3"/>
        <end position="75"/>
    </location>
</feature>
<dbReference type="PROSITE" id="PS00136">
    <property type="entry name" value="SUBTILASE_ASP"/>
    <property type="match status" value="1"/>
</dbReference>
<reference evidence="7" key="1">
    <citation type="journal article" date="2014" name="Front. Microbiol.">
        <title>High frequency of phylogenetically diverse reductive dehalogenase-homologous genes in deep subseafloor sedimentary metagenomes.</title>
        <authorList>
            <person name="Kawai M."/>
            <person name="Futagami T."/>
            <person name="Toyoda A."/>
            <person name="Takaki Y."/>
            <person name="Nishi S."/>
            <person name="Hori S."/>
            <person name="Arai W."/>
            <person name="Tsubouchi T."/>
            <person name="Morono Y."/>
            <person name="Uchiyama I."/>
            <person name="Ito T."/>
            <person name="Fujiyama A."/>
            <person name="Inagaki F."/>
            <person name="Takami H."/>
        </authorList>
    </citation>
    <scope>NUCLEOTIDE SEQUENCE</scope>
    <source>
        <strain evidence="7">Expedition CK06-06</strain>
    </source>
</reference>
<dbReference type="InterPro" id="IPR000209">
    <property type="entry name" value="Peptidase_S8/S53_dom"/>
</dbReference>
<evidence type="ECO:0000259" key="5">
    <source>
        <dbReference type="Pfam" id="PF00082"/>
    </source>
</evidence>
<dbReference type="PROSITE" id="PS51892">
    <property type="entry name" value="SUBTILASE"/>
    <property type="match status" value="1"/>
</dbReference>
<feature type="domain" description="Peptidase S8/S53" evidence="5">
    <location>
        <begin position="115"/>
        <end position="275"/>
    </location>
</feature>
<protein>
    <submittedName>
        <fullName evidence="7">Uncharacterized protein</fullName>
    </submittedName>
</protein>
<dbReference type="AlphaFoldDB" id="X1TR77"/>
<dbReference type="GO" id="GO:0004252">
    <property type="term" value="F:serine-type endopeptidase activity"/>
    <property type="evidence" value="ECO:0007669"/>
    <property type="project" value="InterPro"/>
</dbReference>
<comment type="caution">
    <text evidence="7">The sequence shown here is derived from an EMBL/GenBank/DDBJ whole genome shotgun (WGS) entry which is preliminary data.</text>
</comment>
<dbReference type="InterPro" id="IPR036852">
    <property type="entry name" value="Peptidase_S8/S53_dom_sf"/>
</dbReference>
<dbReference type="SUPFAM" id="SSF52743">
    <property type="entry name" value="Subtilisin-like"/>
    <property type="match status" value="1"/>
</dbReference>
<dbReference type="InterPro" id="IPR050131">
    <property type="entry name" value="Peptidase_S8_subtilisin-like"/>
</dbReference>
<evidence type="ECO:0000313" key="7">
    <source>
        <dbReference type="EMBL" id="GAI90055.1"/>
    </source>
</evidence>
<dbReference type="GO" id="GO:0006508">
    <property type="term" value="P:proteolysis"/>
    <property type="evidence" value="ECO:0007669"/>
    <property type="project" value="UniProtKB-KW"/>
</dbReference>
<keyword evidence="3" id="KW-0378">Hydrolase</keyword>
<sequence>HNSKKCFKENEIILNYKEGIERNRLENITKELDTETIYRSHFANFVTVRFDKKRDIWQLIKKFESFPEIVFAEPNGIAHIFWTPNDPLFQLYQWNFDENHLNMPLAWDIEQGGNSSVIVSILDTGIAYEDHQIPDGEIGEVSSHDGWYHISPDLTMTNFVDGYDFIKNDSHPNDENGHGTHICGTIAQSTNNNIGVAGMAFNVSIMPVRVLDETGFGTLDKIADGIYYSYQNGADVLSMSLGGFPGDSIGYGTVHQAIIAATNAGAIVVAAAGNADSSQ</sequence>
<accession>X1TR77</accession>
<dbReference type="Gene3D" id="3.40.50.200">
    <property type="entry name" value="Peptidase S8/S53 domain"/>
    <property type="match status" value="1"/>
</dbReference>
<dbReference type="Pfam" id="PF00082">
    <property type="entry name" value="Peptidase_S8"/>
    <property type="match status" value="1"/>
</dbReference>
<feature type="non-terminal residue" evidence="7">
    <location>
        <position position="279"/>
    </location>
</feature>
<dbReference type="Pfam" id="PF22148">
    <property type="entry name" value="Fervidolysin_NPro-like"/>
    <property type="match status" value="1"/>
</dbReference>
<evidence type="ECO:0000256" key="3">
    <source>
        <dbReference type="ARBA" id="ARBA00022801"/>
    </source>
</evidence>
<evidence type="ECO:0000256" key="2">
    <source>
        <dbReference type="ARBA" id="ARBA00022670"/>
    </source>
</evidence>
<evidence type="ECO:0000256" key="4">
    <source>
        <dbReference type="ARBA" id="ARBA00022825"/>
    </source>
</evidence>
<evidence type="ECO:0000259" key="6">
    <source>
        <dbReference type="Pfam" id="PF22148"/>
    </source>
</evidence>
<dbReference type="PANTHER" id="PTHR43806:SF11">
    <property type="entry name" value="CEREVISIN-RELATED"/>
    <property type="match status" value="1"/>
</dbReference>
<name>X1TR77_9ZZZZ</name>
<dbReference type="PRINTS" id="PR00723">
    <property type="entry name" value="SUBTILISIN"/>
</dbReference>
<proteinExistence type="inferred from homology"/>
<dbReference type="EMBL" id="BARW01017663">
    <property type="protein sequence ID" value="GAI90055.1"/>
    <property type="molecule type" value="Genomic_DNA"/>
</dbReference>
<dbReference type="PANTHER" id="PTHR43806">
    <property type="entry name" value="PEPTIDASE S8"/>
    <property type="match status" value="1"/>
</dbReference>
<evidence type="ECO:0000256" key="1">
    <source>
        <dbReference type="ARBA" id="ARBA00011073"/>
    </source>
</evidence>
<feature type="non-terminal residue" evidence="7">
    <location>
        <position position="1"/>
    </location>
</feature>
<gene>
    <name evidence="7" type="ORF">S12H4_30453</name>
</gene>
<keyword evidence="2" id="KW-0645">Protease</keyword>
<comment type="similarity">
    <text evidence="1">Belongs to the peptidase S8 family.</text>
</comment>
<dbReference type="InterPro" id="IPR023827">
    <property type="entry name" value="Peptidase_S8_Asp-AS"/>
</dbReference>